<evidence type="ECO:0000313" key="9">
    <source>
        <dbReference type="EMBL" id="TFB03994.1"/>
    </source>
</evidence>
<dbReference type="Pfam" id="PF26282">
    <property type="entry name" value="Ig_TRAPPC9-Trs120_3rd"/>
    <property type="match status" value="1"/>
</dbReference>
<evidence type="ECO:0000259" key="8">
    <source>
        <dbReference type="Pfam" id="PF26283"/>
    </source>
</evidence>
<dbReference type="PANTHER" id="PTHR21512">
    <property type="entry name" value="TRAFFICKING PROTEIN PARTICLE COMPLEX SUBUNIT 9"/>
    <property type="match status" value="1"/>
</dbReference>
<sequence length="1796" mass="196838">MPPMMADQESPTATHNSPRTWLLTASLSPLAVRLIRQLLSHGDCVAACFPPLEIEHEERSAEFRELINECTSGRKDREGWKERIRGIRCDGRTMSGCGAAIAEAVDVFGRIDILLCCRSEVLTSTGGHIGTPHMSMYTAATWALEGFCDSLAYEVAPFNIKVTIVQPNKEIQSLTNRITFAPQIPAYASSFAEAPSVREMLTTVLNSHPDTAVPANPESDNAATSPDSVSLEPGEAVGDIFYRYPKLPPSSIDKLVNETIYALTAIGGHENPPSRHIVGTEGALAVKEKLKTVTEEMEDFVEASLAVDIFESELTEEARDDRNRGASQTPAASSQTPATGPSTDGLHCVRPEGREGEVGEVTDARMSLDPLLPIAPARVKALLLPLGRIKATRFASFAERLQSEHVVQLRDISADGRPNRNMFSPLAYPDGAMLYDLITHVPPPSHLALSPFDLFREPMAVLAIADGTELGDATYSKRNSMNGKGPTPVEKNIRALYQELEELRDNYPKALIHRVLIFDYVSPATEVPIPEGMAAIPPPEESKRTTMKTVMCDISSLLLAEMTTLGKSYEAMTAIESPGGYSLARQLSTTSWGPDATSPTSFTRRNSQFAIPQHLQRSNSSAGLPDRSGGRLSLPPASSQGGIPGSSVSTPGRPSTPLKSNLSSPPLTADDFPSASSQRSESPEAHPKSDFAEDSNRVSVQGFGPGGANDRWRLKGKGRSSIVIGSMYLQAGRWGDSLKELGEGAAAAKSLNDHIWHGKALELILMNLLLLGWSGLTFQIPTVCLPAQDKHSSLKPEPENTDQSQPRHLRYLQALLPELLDRIVSLYSRISAENVPPLPLAETVIRFSKILSAMHFCDGKLNQQAFDMIVLGKGLDNVRLTTSPRLLITPTRQQILALLFKAFPSTATELLTTVDRISILSGIAAVLGPLGYHRKKAMVTRELVSVLIGGLVEARTRGAADAGVHPAAGLVALTPGSNGQGATGAMALDLAEGDIEQGIEAFLELLCKSYGVVGFDRAKPRRQSLREGFDDSDEAVIARIRGQMKTRFFGFPDIKLNILRACINFSEALPDFNGVLKFSSDLMRTAGSGVAPGPRREDASPKIHRDEQIRLVSNISRTSNLVKKLGMTHLTAEFWDEFLVREIALEPLPSTRIPIPHARSVLPGETTMRASQDVNPFIYNPFLQEPDETAAANLVAGEVAKFKVTIQNTYDVELDIESIRLETDGVDFEAMSESTIIGPYRTQAVRLQGLAKDAGSLKVTGAIIKVKGCRERRFAVFPKHWKPYPEDKVKAKGIASVTAPLMSGKFHDMPLEPFSLDLNVTQPQPLVTVKSTTLPQSSVMILEGERHVFSITLQNQSTTPVDFMLFSFKDSTQEPLQTALANRDATPAELYEYELILMKKQALRLPRATQSRDIAPGGEATFEFEILGKPGLTQATIQIDYTYLGVPRDEVTEQFYTRQLSVPLTVTVNASVELARLDAIPMHGLIPQPLWERLGGTKPTKPDEYCLLSVDLRNAWPTQMAVHVENDDGMAVEEGILPGKTSRIIMPVKRVYLEDPYAPIPSLNPSKNRQFVVSTSKISPEMERANREAFWYRERILDSLKATWRTTAVPKRSGTVELRNIRLTTRIIDIVKVGEVGIDVTVERPGEGEGNSISTAFVDEFIQVRTRVTNRTSQPIKPLVRLLPALCHRSVNIALDYTRKFVWNGTLQQLLPELPGGGSTDFVIGVTALCRGEFELTASVEEVLVLEESEKGDGDEQLQGRPRSDTQTREDSAIGAKERRMWHSRRPCILRVKDDE</sequence>
<evidence type="ECO:0000259" key="4">
    <source>
        <dbReference type="Pfam" id="PF08626"/>
    </source>
</evidence>
<dbReference type="InterPro" id="IPR002347">
    <property type="entry name" value="SDR_fam"/>
</dbReference>
<dbReference type="Pfam" id="PF08626">
    <property type="entry name" value="TRAPPC9-Trs120"/>
    <property type="match status" value="1"/>
</dbReference>
<dbReference type="EMBL" id="PPTA01000004">
    <property type="protein sequence ID" value="TFB03994.1"/>
    <property type="molecule type" value="Genomic_DNA"/>
</dbReference>
<gene>
    <name evidence="9" type="ORF">CCMA1212_003958</name>
</gene>
<dbReference type="Pfam" id="PF26280">
    <property type="entry name" value="Ig_TRAPPC9-Trs120_2nd"/>
    <property type="match status" value="1"/>
</dbReference>
<keyword evidence="10" id="KW-1185">Reference proteome</keyword>
<feature type="compositionally biased region" description="Basic and acidic residues" evidence="3">
    <location>
        <begin position="681"/>
        <end position="696"/>
    </location>
</feature>
<dbReference type="SUPFAM" id="SSF51735">
    <property type="entry name" value="NAD(P)-binding Rossmann-fold domains"/>
    <property type="match status" value="1"/>
</dbReference>
<dbReference type="InterPro" id="IPR058568">
    <property type="entry name" value="Ig_TRAPPC9_Trs120_4th"/>
</dbReference>
<dbReference type="RefSeq" id="XP_073560195.1">
    <property type="nucleotide sequence ID" value="XM_073701285.1"/>
</dbReference>
<evidence type="ECO:0000259" key="6">
    <source>
        <dbReference type="Pfam" id="PF26254"/>
    </source>
</evidence>
<dbReference type="Pfam" id="PF26254">
    <property type="entry name" value="Ig_TRAPPC9-Trs120_1st"/>
    <property type="match status" value="1"/>
</dbReference>
<dbReference type="InterPro" id="IPR058563">
    <property type="entry name" value="Trs120_TRAPPC9_N"/>
</dbReference>
<evidence type="ECO:0000313" key="10">
    <source>
        <dbReference type="Proteomes" id="UP001642720"/>
    </source>
</evidence>
<feature type="region of interest" description="Disordered" evidence="3">
    <location>
        <begin position="1749"/>
        <end position="1779"/>
    </location>
</feature>
<dbReference type="Proteomes" id="UP001642720">
    <property type="component" value="Unassembled WGS sequence"/>
</dbReference>
<feature type="compositionally biased region" description="Polar residues" evidence="3">
    <location>
        <begin position="636"/>
        <end position="666"/>
    </location>
</feature>
<dbReference type="GeneID" id="300575735"/>
<feature type="domain" description="Trs120/TRAPPC9 fourth Ig-like" evidence="8">
    <location>
        <begin position="1637"/>
        <end position="1792"/>
    </location>
</feature>
<feature type="region of interest" description="Disordered" evidence="3">
    <location>
        <begin position="316"/>
        <end position="351"/>
    </location>
</feature>
<protein>
    <submittedName>
        <fullName evidence="9">Transport protein particle subunit trs120</fullName>
    </submittedName>
</protein>
<dbReference type="InterPro" id="IPR058564">
    <property type="entry name" value="TPR_TRAPPC9_Trs120"/>
</dbReference>
<organism evidence="9 10">
    <name type="scientific">Trichoderma ghanense</name>
    <dbReference type="NCBI Taxonomy" id="65468"/>
    <lineage>
        <taxon>Eukaryota</taxon>
        <taxon>Fungi</taxon>
        <taxon>Dikarya</taxon>
        <taxon>Ascomycota</taxon>
        <taxon>Pezizomycotina</taxon>
        <taxon>Sordariomycetes</taxon>
        <taxon>Hypocreomycetidae</taxon>
        <taxon>Hypocreales</taxon>
        <taxon>Hypocreaceae</taxon>
        <taxon>Trichoderma</taxon>
    </lineage>
</organism>
<accession>A0ABY2H7R7</accession>
<evidence type="ECO:0000256" key="3">
    <source>
        <dbReference type="SAM" id="MobiDB-lite"/>
    </source>
</evidence>
<feature type="compositionally biased region" description="Polar residues" evidence="3">
    <location>
        <begin position="218"/>
        <end position="228"/>
    </location>
</feature>
<comment type="subcellular location">
    <subcellularLocation>
        <location evidence="1">Golgi apparatus</location>
    </subcellularLocation>
</comment>
<dbReference type="Pfam" id="PF00106">
    <property type="entry name" value="adh_short"/>
    <property type="match status" value="1"/>
</dbReference>
<dbReference type="InterPro" id="IPR013935">
    <property type="entry name" value="Trs120_TRAPPC9"/>
</dbReference>
<name>A0ABY2H7R7_9HYPO</name>
<evidence type="ECO:0000259" key="7">
    <source>
        <dbReference type="Pfam" id="PF26282"/>
    </source>
</evidence>
<feature type="compositionally biased region" description="Polar residues" evidence="3">
    <location>
        <begin position="610"/>
        <end position="622"/>
    </location>
</feature>
<comment type="caution">
    <text evidence="9">The sequence shown here is derived from an EMBL/GenBank/DDBJ whole genome shotgun (WGS) entry which is preliminary data.</text>
</comment>
<reference evidence="9 10" key="1">
    <citation type="submission" date="2018-01" db="EMBL/GenBank/DDBJ databases">
        <title>Genome characterization of the sugarcane-associated fungus Trichoderma ghanense CCMA-1212 and their application in lignocelulose bioconversion.</title>
        <authorList>
            <person name="Steindorff A.S."/>
            <person name="Mendes T.D."/>
            <person name="Vilela E.S.D."/>
            <person name="Rodrigues D.S."/>
            <person name="Formighieri E.F."/>
            <person name="Melo I.S."/>
            <person name="Favaro L.C.L."/>
        </authorList>
    </citation>
    <scope>NUCLEOTIDE SEQUENCE [LARGE SCALE GENOMIC DNA]</scope>
    <source>
        <strain evidence="9 10">CCMA-1212</strain>
    </source>
</reference>
<evidence type="ECO:0000256" key="1">
    <source>
        <dbReference type="ARBA" id="ARBA00004555"/>
    </source>
</evidence>
<dbReference type="Pfam" id="PF26283">
    <property type="entry name" value="Ig_TRAPPC9-Trs120_4th"/>
    <property type="match status" value="1"/>
</dbReference>
<dbReference type="Gene3D" id="3.40.50.720">
    <property type="entry name" value="NAD(P)-binding Rossmann-like Domain"/>
    <property type="match status" value="1"/>
</dbReference>
<feature type="compositionally biased region" description="Polar residues" evidence="3">
    <location>
        <begin position="325"/>
        <end position="342"/>
    </location>
</feature>
<evidence type="ECO:0000256" key="2">
    <source>
        <dbReference type="ARBA" id="ARBA00023034"/>
    </source>
</evidence>
<evidence type="ECO:0000259" key="5">
    <source>
        <dbReference type="Pfam" id="PF26251"/>
    </source>
</evidence>
<feature type="region of interest" description="Disordered" evidence="3">
    <location>
        <begin position="610"/>
        <end position="714"/>
    </location>
</feature>
<dbReference type="InterPro" id="IPR058565">
    <property type="entry name" value="Ig_TRAPPC9_Trs120_1st"/>
</dbReference>
<feature type="domain" description="Trs120/TRAPPC9 N-terminal" evidence="4">
    <location>
        <begin position="371"/>
        <end position="784"/>
    </location>
</feature>
<dbReference type="InterPro" id="IPR036291">
    <property type="entry name" value="NAD(P)-bd_dom_sf"/>
</dbReference>
<feature type="domain" description="Trs120/TRAPPC9 third Ig-like" evidence="7">
    <location>
        <begin position="1472"/>
        <end position="1632"/>
    </location>
</feature>
<feature type="region of interest" description="Disordered" evidence="3">
    <location>
        <begin position="208"/>
        <end position="231"/>
    </location>
</feature>
<dbReference type="InterPro" id="IPR058567">
    <property type="entry name" value="Ig_TRAPPC9_Trs120_3rd"/>
</dbReference>
<feature type="domain" description="Trs120/TRAPPC9 TPR region" evidence="5">
    <location>
        <begin position="812"/>
        <end position="1126"/>
    </location>
</feature>
<dbReference type="Pfam" id="PF26251">
    <property type="entry name" value="TPR_TRAPPC9-Trs120"/>
    <property type="match status" value="1"/>
</dbReference>
<feature type="domain" description="Trs120/TRAPPC9 first Ig-like" evidence="6">
    <location>
        <begin position="1140"/>
        <end position="1299"/>
    </location>
</feature>
<keyword evidence="2" id="KW-0333">Golgi apparatus</keyword>
<proteinExistence type="predicted"/>
<feature type="compositionally biased region" description="Basic and acidic residues" evidence="3">
    <location>
        <begin position="1762"/>
        <end position="1779"/>
    </location>
</feature>
<dbReference type="PANTHER" id="PTHR21512:SF5">
    <property type="entry name" value="TRAFFICKING PROTEIN PARTICLE COMPLEX SUBUNIT 9"/>
    <property type="match status" value="1"/>
</dbReference>